<keyword evidence="3" id="KW-0808">Transferase</keyword>
<dbReference type="InterPro" id="IPR015421">
    <property type="entry name" value="PyrdxlP-dep_Trfase_major"/>
</dbReference>
<gene>
    <name evidence="10" type="ORF">QS713_05000</name>
</gene>
<keyword evidence="10" id="KW-0032">Aminotransferase</keyword>
<comment type="caution">
    <text evidence="10">The sequence shown here is derived from an EMBL/GenBank/DDBJ whole genome shotgun (WGS) entry which is preliminary data.</text>
</comment>
<evidence type="ECO:0000259" key="9">
    <source>
        <dbReference type="Pfam" id="PF00266"/>
    </source>
</evidence>
<keyword evidence="7" id="KW-0411">Iron-sulfur</keyword>
<dbReference type="PANTHER" id="PTHR11601:SF34">
    <property type="entry name" value="CYSTEINE DESULFURASE"/>
    <property type="match status" value="1"/>
</dbReference>
<dbReference type="PIRSF" id="PIRSF005572">
    <property type="entry name" value="NifS"/>
    <property type="match status" value="1"/>
</dbReference>
<comment type="similarity">
    <text evidence="2">Belongs to the class-V pyridoxal-phosphate-dependent aminotransferase family. NifS/IscS subfamily.</text>
</comment>
<organism evidence="10 11">
    <name type="scientific">Gleimia hominis</name>
    <dbReference type="NCBI Taxonomy" id="595468"/>
    <lineage>
        <taxon>Bacteria</taxon>
        <taxon>Bacillati</taxon>
        <taxon>Actinomycetota</taxon>
        <taxon>Actinomycetes</taxon>
        <taxon>Actinomycetales</taxon>
        <taxon>Actinomycetaceae</taxon>
        <taxon>Gleimia</taxon>
    </lineage>
</organism>
<evidence type="ECO:0000256" key="8">
    <source>
        <dbReference type="ARBA" id="ARBA00050776"/>
    </source>
</evidence>
<evidence type="ECO:0000256" key="6">
    <source>
        <dbReference type="ARBA" id="ARBA00023004"/>
    </source>
</evidence>
<dbReference type="Pfam" id="PF00266">
    <property type="entry name" value="Aminotran_5"/>
    <property type="match status" value="1"/>
</dbReference>
<protein>
    <submittedName>
        <fullName evidence="10">Aminotransferase class V-fold PLP-dependent enzyme</fullName>
    </submittedName>
</protein>
<keyword evidence="4" id="KW-0479">Metal-binding</keyword>
<evidence type="ECO:0000313" key="11">
    <source>
        <dbReference type="Proteomes" id="UP001247542"/>
    </source>
</evidence>
<dbReference type="InterPro" id="IPR000192">
    <property type="entry name" value="Aminotrans_V_dom"/>
</dbReference>
<keyword evidence="11" id="KW-1185">Reference proteome</keyword>
<evidence type="ECO:0000313" key="10">
    <source>
        <dbReference type="EMBL" id="MDT3767424.1"/>
    </source>
</evidence>
<name>A0ABU3IAM2_9ACTO</name>
<dbReference type="EMBL" id="JASXSX010000001">
    <property type="protein sequence ID" value="MDT3767424.1"/>
    <property type="molecule type" value="Genomic_DNA"/>
</dbReference>
<dbReference type="Gene3D" id="1.10.260.50">
    <property type="match status" value="1"/>
</dbReference>
<comment type="cofactor">
    <cofactor evidence="1">
        <name>pyridoxal 5'-phosphate</name>
        <dbReference type="ChEBI" id="CHEBI:597326"/>
    </cofactor>
</comment>
<dbReference type="InterPro" id="IPR015422">
    <property type="entry name" value="PyrdxlP-dep_Trfase_small"/>
</dbReference>
<keyword evidence="5" id="KW-0663">Pyridoxal phosphate</keyword>
<keyword evidence="6" id="KW-0408">Iron</keyword>
<dbReference type="InterPro" id="IPR016454">
    <property type="entry name" value="Cysteine_dSase"/>
</dbReference>
<accession>A0ABU3IAM2</accession>
<dbReference type="PANTHER" id="PTHR11601">
    <property type="entry name" value="CYSTEINE DESULFURYLASE FAMILY MEMBER"/>
    <property type="match status" value="1"/>
</dbReference>
<dbReference type="GO" id="GO:0008483">
    <property type="term" value="F:transaminase activity"/>
    <property type="evidence" value="ECO:0007669"/>
    <property type="project" value="UniProtKB-KW"/>
</dbReference>
<feature type="domain" description="Aminotransferase class V" evidence="9">
    <location>
        <begin position="2"/>
        <end position="364"/>
    </location>
</feature>
<proteinExistence type="inferred from homology"/>
<reference evidence="10 11" key="1">
    <citation type="submission" date="2023-06" db="EMBL/GenBank/DDBJ databases">
        <title>Draft genome sequence of Gleimia hominis type strain CCUG 57540T.</title>
        <authorList>
            <person name="Salva-Serra F."/>
            <person name="Cardew S."/>
            <person name="Jensie Markopoulos S."/>
            <person name="Ohlen M."/>
            <person name="Inganas E."/>
            <person name="Svensson-Stadler L."/>
            <person name="Moore E.R.B."/>
        </authorList>
    </citation>
    <scope>NUCLEOTIDE SEQUENCE [LARGE SCALE GENOMIC DNA]</scope>
    <source>
        <strain evidence="10 11">CCUG 57540</strain>
    </source>
</reference>
<dbReference type="RefSeq" id="WP_313272970.1">
    <property type="nucleotide sequence ID" value="NZ_JASXSX010000001.1"/>
</dbReference>
<evidence type="ECO:0000256" key="3">
    <source>
        <dbReference type="ARBA" id="ARBA00022679"/>
    </source>
</evidence>
<evidence type="ECO:0000256" key="5">
    <source>
        <dbReference type="ARBA" id="ARBA00022898"/>
    </source>
</evidence>
<dbReference type="SUPFAM" id="SSF53383">
    <property type="entry name" value="PLP-dependent transferases"/>
    <property type="match status" value="1"/>
</dbReference>
<evidence type="ECO:0000256" key="7">
    <source>
        <dbReference type="ARBA" id="ARBA00023014"/>
    </source>
</evidence>
<comment type="catalytic activity">
    <reaction evidence="8">
        <text>(sulfur carrier)-H + L-cysteine = (sulfur carrier)-SH + L-alanine</text>
        <dbReference type="Rhea" id="RHEA:43892"/>
        <dbReference type="Rhea" id="RHEA-COMP:14737"/>
        <dbReference type="Rhea" id="RHEA-COMP:14739"/>
        <dbReference type="ChEBI" id="CHEBI:29917"/>
        <dbReference type="ChEBI" id="CHEBI:35235"/>
        <dbReference type="ChEBI" id="CHEBI:57972"/>
        <dbReference type="ChEBI" id="CHEBI:64428"/>
        <dbReference type="EC" id="2.8.1.7"/>
    </reaction>
</comment>
<dbReference type="Gene3D" id="3.40.640.10">
    <property type="entry name" value="Type I PLP-dependent aspartate aminotransferase-like (Major domain)"/>
    <property type="match status" value="1"/>
</dbReference>
<dbReference type="InterPro" id="IPR015424">
    <property type="entry name" value="PyrdxlP-dep_Trfase"/>
</dbReference>
<sequence length="383" mass="40572">MTYLDNAATTPLRPQARDRWLEVQDWLQTHPGNPNALHSGGRAARRLLEDAREAVAHHLGVERPEVVFTSGATESNALAIAGGFRAMKTRTGRNLVQVCAADHPSTRNQRGVVEREGGQWQVLDIDRDTRVLTDQVQSNAAVISVASVCSETGAIQPMEQISQARGGGAERPLLHVDASQAIHTESIDARERDWDLVTVAGHKVGAPVGVGALVVRRGVKILTDRPGGDQENKVRSGTQDVAGACALAAALEAVAQERDALVQRCKRFKEQIIAQLPTGVHPTLATGPVAPTILHLSVPTAHPEAVLLGLDRVGIMASAGSACHAGVTRPSEVLLAAGRCEREALGVLRVSFGPLTTMADVEALSAVLPEVIATAQQLDALDH</sequence>
<dbReference type="Proteomes" id="UP001247542">
    <property type="component" value="Unassembled WGS sequence"/>
</dbReference>
<dbReference type="Gene3D" id="3.90.1150.10">
    <property type="entry name" value="Aspartate Aminotransferase, domain 1"/>
    <property type="match status" value="1"/>
</dbReference>
<evidence type="ECO:0000256" key="1">
    <source>
        <dbReference type="ARBA" id="ARBA00001933"/>
    </source>
</evidence>
<evidence type="ECO:0000256" key="2">
    <source>
        <dbReference type="ARBA" id="ARBA00006490"/>
    </source>
</evidence>
<evidence type="ECO:0000256" key="4">
    <source>
        <dbReference type="ARBA" id="ARBA00022723"/>
    </source>
</evidence>